<feature type="region of interest" description="Disordered" evidence="1">
    <location>
        <begin position="100"/>
        <end position="121"/>
    </location>
</feature>
<evidence type="ECO:0000313" key="3">
    <source>
        <dbReference type="Proteomes" id="UP001412067"/>
    </source>
</evidence>
<dbReference type="EMBL" id="JBBWWR010000014">
    <property type="protein sequence ID" value="KAK8952810.1"/>
    <property type="molecule type" value="Genomic_DNA"/>
</dbReference>
<keyword evidence="3" id="KW-1185">Reference proteome</keyword>
<protein>
    <submittedName>
        <fullName evidence="2">Uncharacterized protein</fullName>
    </submittedName>
</protein>
<evidence type="ECO:0000256" key="1">
    <source>
        <dbReference type="SAM" id="MobiDB-lite"/>
    </source>
</evidence>
<reference evidence="2 3" key="1">
    <citation type="journal article" date="2022" name="Nat. Plants">
        <title>Genomes of leafy and leafless Platanthera orchids illuminate the evolution of mycoheterotrophy.</title>
        <authorList>
            <person name="Li M.H."/>
            <person name="Liu K.W."/>
            <person name="Li Z."/>
            <person name="Lu H.C."/>
            <person name="Ye Q.L."/>
            <person name="Zhang D."/>
            <person name="Wang J.Y."/>
            <person name="Li Y.F."/>
            <person name="Zhong Z.M."/>
            <person name="Liu X."/>
            <person name="Yu X."/>
            <person name="Liu D.K."/>
            <person name="Tu X.D."/>
            <person name="Liu B."/>
            <person name="Hao Y."/>
            <person name="Liao X.Y."/>
            <person name="Jiang Y.T."/>
            <person name="Sun W.H."/>
            <person name="Chen J."/>
            <person name="Chen Y.Q."/>
            <person name="Ai Y."/>
            <person name="Zhai J.W."/>
            <person name="Wu S.S."/>
            <person name="Zhou Z."/>
            <person name="Hsiao Y.Y."/>
            <person name="Wu W.L."/>
            <person name="Chen Y.Y."/>
            <person name="Lin Y.F."/>
            <person name="Hsu J.L."/>
            <person name="Li C.Y."/>
            <person name="Wang Z.W."/>
            <person name="Zhao X."/>
            <person name="Zhong W.Y."/>
            <person name="Ma X.K."/>
            <person name="Ma L."/>
            <person name="Huang J."/>
            <person name="Chen G.Z."/>
            <person name="Huang M.Z."/>
            <person name="Huang L."/>
            <person name="Peng D.H."/>
            <person name="Luo Y.B."/>
            <person name="Zou S.Q."/>
            <person name="Chen S.P."/>
            <person name="Lan S."/>
            <person name="Tsai W.C."/>
            <person name="Van de Peer Y."/>
            <person name="Liu Z.J."/>
        </authorList>
    </citation>
    <scope>NUCLEOTIDE SEQUENCE [LARGE SCALE GENOMIC DNA]</scope>
    <source>
        <strain evidence="2">Lor288</strain>
    </source>
</reference>
<organism evidence="2 3">
    <name type="scientific">Platanthera guangdongensis</name>
    <dbReference type="NCBI Taxonomy" id="2320717"/>
    <lineage>
        <taxon>Eukaryota</taxon>
        <taxon>Viridiplantae</taxon>
        <taxon>Streptophyta</taxon>
        <taxon>Embryophyta</taxon>
        <taxon>Tracheophyta</taxon>
        <taxon>Spermatophyta</taxon>
        <taxon>Magnoliopsida</taxon>
        <taxon>Liliopsida</taxon>
        <taxon>Asparagales</taxon>
        <taxon>Orchidaceae</taxon>
        <taxon>Orchidoideae</taxon>
        <taxon>Orchideae</taxon>
        <taxon>Orchidinae</taxon>
        <taxon>Platanthera</taxon>
    </lineage>
</organism>
<dbReference type="Proteomes" id="UP001412067">
    <property type="component" value="Unassembled WGS sequence"/>
</dbReference>
<evidence type="ECO:0000313" key="2">
    <source>
        <dbReference type="EMBL" id="KAK8952810.1"/>
    </source>
</evidence>
<gene>
    <name evidence="2" type="ORF">KSP40_PGU001957</name>
</gene>
<accession>A0ABR2LVE0</accession>
<proteinExistence type="predicted"/>
<sequence length="121" mass="14054">MEMRLLVAILEISKNPAESVVGPRGIVGADIPAAEILLKTKELRQRYLIPEEEILNKTRKLRENYEQTRARSICRPAEVLSTCFEISDQIWGNDFISKEKKKKEDERKRKGKEKVIDENWG</sequence>
<comment type="caution">
    <text evidence="2">The sequence shown here is derived from an EMBL/GenBank/DDBJ whole genome shotgun (WGS) entry which is preliminary data.</text>
</comment>
<name>A0ABR2LVE0_9ASPA</name>